<evidence type="ECO:0000256" key="1">
    <source>
        <dbReference type="ARBA" id="ARBA00023002"/>
    </source>
</evidence>
<protein>
    <submittedName>
        <fullName evidence="4">Acyl-CoA dehydrogenase family protein</fullName>
    </submittedName>
</protein>
<dbReference type="EMBL" id="BAABBX010000004">
    <property type="protein sequence ID" value="GAA4184440.1"/>
    <property type="molecule type" value="Genomic_DNA"/>
</dbReference>
<comment type="caution">
    <text evidence="4">The sequence shown here is derived from an EMBL/GenBank/DDBJ whole genome shotgun (WGS) entry which is preliminary data.</text>
</comment>
<evidence type="ECO:0000313" key="5">
    <source>
        <dbReference type="Proteomes" id="UP001500213"/>
    </source>
</evidence>
<dbReference type="Proteomes" id="UP001500213">
    <property type="component" value="Unassembled WGS sequence"/>
</dbReference>
<dbReference type="SUPFAM" id="SSF47203">
    <property type="entry name" value="Acyl-CoA dehydrogenase C-terminal domain-like"/>
    <property type="match status" value="1"/>
</dbReference>
<proteinExistence type="predicted"/>
<dbReference type="Gene3D" id="1.10.540.10">
    <property type="entry name" value="Acyl-CoA dehydrogenase/oxidase, N-terminal domain"/>
    <property type="match status" value="1"/>
</dbReference>
<evidence type="ECO:0000259" key="2">
    <source>
        <dbReference type="Pfam" id="PF02771"/>
    </source>
</evidence>
<dbReference type="Gene3D" id="1.20.140.10">
    <property type="entry name" value="Butyryl-CoA Dehydrogenase, subunit A, domain 3"/>
    <property type="match status" value="1"/>
</dbReference>
<dbReference type="Pfam" id="PF02771">
    <property type="entry name" value="Acyl-CoA_dh_N"/>
    <property type="match status" value="1"/>
</dbReference>
<reference evidence="5" key="1">
    <citation type="journal article" date="2019" name="Int. J. Syst. Evol. Microbiol.">
        <title>The Global Catalogue of Microorganisms (GCM) 10K type strain sequencing project: providing services to taxonomists for standard genome sequencing and annotation.</title>
        <authorList>
            <consortium name="The Broad Institute Genomics Platform"/>
            <consortium name="The Broad Institute Genome Sequencing Center for Infectious Disease"/>
            <person name="Wu L."/>
            <person name="Ma J."/>
        </authorList>
    </citation>
    <scope>NUCLEOTIDE SEQUENCE [LARGE SCALE GENOMIC DNA]</scope>
    <source>
        <strain evidence="5">JCM 17593</strain>
    </source>
</reference>
<accession>A0ABP8AIH3</accession>
<dbReference type="InterPro" id="IPR037069">
    <property type="entry name" value="AcylCoA_DH/ox_N_sf"/>
</dbReference>
<dbReference type="PIRSF" id="PIRSF016578">
    <property type="entry name" value="HsaA"/>
    <property type="match status" value="1"/>
</dbReference>
<sequence>MVRRVTDLDLIADPSLSLPAEWEHWLGVADEVADELRSDAVEREAAADLPEAEVELLRSRGLLGIALPAAAGGDGLPFALAAQVTRRIARADASIAHILGYHYGWTRILAHYDTETTRRMLAATAAQKWLWASPGTARHTGPIRLRRDGDRMILNGEVGFATGAPVAQRLFTQVIDAESGRLNVVAVDPAAQGLTIGGDWDMLGQRLTASRSLSFVDVVVPARELIAELGPVTELQDPFASVAVLNFQLMFGVIQLGITEGALLEARAFTRERSMPWSHASVSEAGEDPFILNGYGEFVAAAQSAAAAVVRGERRLQWLHDQGTAVTAEARAAVAEAIAGAKITATTTALTVTSGIYDLTGARSAGTKYGLDRFWRNARTLSLHDPIAYKLNEVGRYFLNGEAPRPSIYR</sequence>
<dbReference type="InterPro" id="IPR009100">
    <property type="entry name" value="AcylCoA_DH/oxidase_NM_dom_sf"/>
</dbReference>
<evidence type="ECO:0000313" key="4">
    <source>
        <dbReference type="EMBL" id="GAA4184440.1"/>
    </source>
</evidence>
<name>A0ABP8AIH3_9MICO</name>
<feature type="domain" description="Acyl-CoA dehydrogenase/oxidase N-terminal" evidence="2">
    <location>
        <begin position="28"/>
        <end position="122"/>
    </location>
</feature>
<dbReference type="PANTHER" id="PTHR43884">
    <property type="entry name" value="ACYL-COA DEHYDROGENASE"/>
    <property type="match status" value="1"/>
</dbReference>
<feature type="domain" description="Acyl-CoA dehydrogenase C-terminal" evidence="3">
    <location>
        <begin position="249"/>
        <end position="384"/>
    </location>
</feature>
<dbReference type="Pfam" id="PF08028">
    <property type="entry name" value="Acyl-CoA_dh_2"/>
    <property type="match status" value="1"/>
</dbReference>
<gene>
    <name evidence="4" type="ORF">GCM10022288_05150</name>
</gene>
<organism evidence="4 5">
    <name type="scientific">Gryllotalpicola kribbensis</name>
    <dbReference type="NCBI Taxonomy" id="993084"/>
    <lineage>
        <taxon>Bacteria</taxon>
        <taxon>Bacillati</taxon>
        <taxon>Actinomycetota</taxon>
        <taxon>Actinomycetes</taxon>
        <taxon>Micrococcales</taxon>
        <taxon>Microbacteriaceae</taxon>
        <taxon>Gryllotalpicola</taxon>
    </lineage>
</organism>
<dbReference type="InterPro" id="IPR046373">
    <property type="entry name" value="Acyl-CoA_Oxase/DH_mid-dom_sf"/>
</dbReference>
<keyword evidence="1" id="KW-0560">Oxidoreductase</keyword>
<dbReference type="InterPro" id="IPR013786">
    <property type="entry name" value="AcylCoA_DH/ox_N"/>
</dbReference>
<dbReference type="InterPro" id="IPR013107">
    <property type="entry name" value="Acyl-CoA_DH_C"/>
</dbReference>
<evidence type="ECO:0000259" key="3">
    <source>
        <dbReference type="Pfam" id="PF08028"/>
    </source>
</evidence>
<dbReference type="InterPro" id="IPR036250">
    <property type="entry name" value="AcylCo_DH-like_C"/>
</dbReference>
<dbReference type="SUPFAM" id="SSF56645">
    <property type="entry name" value="Acyl-CoA dehydrogenase NM domain-like"/>
    <property type="match status" value="1"/>
</dbReference>
<dbReference type="PANTHER" id="PTHR43884:SF12">
    <property type="entry name" value="ISOVALERYL-COA DEHYDROGENASE, MITOCHONDRIAL-RELATED"/>
    <property type="match status" value="1"/>
</dbReference>
<keyword evidence="5" id="KW-1185">Reference proteome</keyword>
<dbReference type="Gene3D" id="2.40.110.10">
    <property type="entry name" value="Butyryl-CoA Dehydrogenase, subunit A, domain 2"/>
    <property type="match status" value="1"/>
</dbReference>